<dbReference type="VEuPathDB" id="FungiDB:PODANS_6_9790"/>
<reference evidence="2" key="4">
    <citation type="submission" date="2015-04" db="EMBL/GenBank/DDBJ databases">
        <title>Maintaining two mating types: Structure of the mating type locus and its role in heterokaryosis in Podospora anserina.</title>
        <authorList>
            <person name="Grognet P."/>
            <person name="Bidard F."/>
            <person name="Kuchly C."/>
            <person name="Chan Ho Tong L."/>
            <person name="Coppin E."/>
            <person name="Ait Benkhali J."/>
            <person name="Couloux A."/>
            <person name="Wincker P."/>
            <person name="Debuchy R."/>
            <person name="Silar P."/>
        </authorList>
    </citation>
    <scope>NUCLEOTIDE SEQUENCE</scope>
</reference>
<gene>
    <name evidence="1" type="ORF">PODANS_6_9790</name>
</gene>
<reference evidence="1" key="2">
    <citation type="submission" date="2008-07" db="EMBL/GenBank/DDBJ databases">
        <authorList>
            <person name="Genoscope - CEA"/>
        </authorList>
    </citation>
    <scope>NUCLEOTIDE SEQUENCE</scope>
    <source>
        <strain evidence="1">S mat+</strain>
    </source>
</reference>
<dbReference type="KEGG" id="pan:PODANS72p181"/>
<evidence type="ECO:0000313" key="2">
    <source>
        <dbReference type="EMBL" id="CDP31475.1"/>
    </source>
</evidence>
<dbReference type="AlphaFoldDB" id="B2ANQ8"/>
<accession>B2ANQ8</accession>
<reference evidence="1 3" key="1">
    <citation type="journal article" date="2008" name="Genome Biol.">
        <title>The genome sequence of the model ascomycete fungus Podospora anserina.</title>
        <authorList>
            <person name="Espagne E."/>
            <person name="Lespinet O."/>
            <person name="Malagnac F."/>
            <person name="Da Silva C."/>
            <person name="Jaillon O."/>
            <person name="Porcel B.M."/>
            <person name="Couloux A."/>
            <person name="Aury J.-M."/>
            <person name="Segurens B."/>
            <person name="Poulain J."/>
            <person name="Anthouard V."/>
            <person name="Grossetete S."/>
            <person name="Khalili H."/>
            <person name="Coppin E."/>
            <person name="Dequard-Chablat M."/>
            <person name="Picard M."/>
            <person name="Contamine V."/>
            <person name="Arnaise S."/>
            <person name="Bourdais A."/>
            <person name="Berteaux-Lecellier V."/>
            <person name="Gautheret D."/>
            <person name="de Vries R.P."/>
            <person name="Battaglia E."/>
            <person name="Coutinho P.M."/>
            <person name="Danchin E.G.J."/>
            <person name="Henrissat B."/>
            <person name="El Khoury R."/>
            <person name="Sainsard-Chanet A."/>
            <person name="Boivin A."/>
            <person name="Pinan-Lucarre B."/>
            <person name="Sellem C.H."/>
            <person name="Debuchy R."/>
            <person name="Wincker P."/>
            <person name="Weissenbach J."/>
            <person name="Silar P."/>
        </authorList>
    </citation>
    <scope>NUCLEOTIDE SEQUENCE [LARGE SCALE GENOMIC DNA]</scope>
    <source>
        <strain evidence="3">S / ATCC MYA-4624 / DSM 980 / FGSC 10383</strain>
        <strain evidence="1">S mat+</strain>
    </source>
</reference>
<sequence>MNFLSAFRAPTRPEAQWFKVGLASSFPDLGVDEEDTHTLAHTRTCNTDTAPGCKVFHIPKDDPSSGNEVPIPENEAAGDMTDQVLVFKRKGTFHAIDHVSSGHSQAYQLWHCLECGNHLPKAWLVLRPVLWKGRQGELQAQGLGGTTTRCRQRCLGQRSMGEKKAEDRVIQCRVVDHNARLEDGWESAQKLTADKNNTRFLCANNSP</sequence>
<protein>
    <submittedName>
        <fullName evidence="1">Podospora anserina S mat+ genomic DNA chromosome 6, supercontig 4</fullName>
    </submittedName>
</protein>
<dbReference type="eggNOG" id="ENOG502S3ET">
    <property type="taxonomic scope" value="Eukaryota"/>
</dbReference>
<dbReference type="Proteomes" id="UP000001197">
    <property type="component" value="Chromosome 6"/>
</dbReference>
<dbReference type="GeneID" id="11176334"/>
<dbReference type="EMBL" id="CU633872">
    <property type="protein sequence ID" value="CAP65480.1"/>
    <property type="molecule type" value="Genomic_DNA"/>
</dbReference>
<evidence type="ECO:0000313" key="1">
    <source>
        <dbReference type="EMBL" id="CAP65480.1"/>
    </source>
</evidence>
<dbReference type="RefSeq" id="XP_003437395.1">
    <property type="nucleotide sequence ID" value="XM_003437347.1"/>
</dbReference>
<reference evidence="3" key="3">
    <citation type="journal article" date="2014" name="Genetics">
        <title>Maintaining two mating types: Structure of the mating type locus and its role in heterokaryosis in Podospora anserina.</title>
        <authorList>
            <person name="Grognet P."/>
            <person name="Bidard F."/>
            <person name="Kuchly C."/>
            <person name="Tong L.C.H."/>
            <person name="Coppin E."/>
            <person name="Benkhali J.A."/>
            <person name="Couloux A."/>
            <person name="Wincker P."/>
            <person name="Debuchy R."/>
            <person name="Silar P."/>
        </authorList>
    </citation>
    <scope>GENOME REANNOTATION</scope>
    <source>
        <strain evidence="3">S / ATCC MYA-4624 / DSM 980 / FGSC 10383</strain>
    </source>
</reference>
<keyword evidence="3" id="KW-1185">Reference proteome</keyword>
<dbReference type="HOGENOM" id="CLU_1326873_0_0_1"/>
<dbReference type="EMBL" id="FO904941">
    <property type="protein sequence ID" value="CDP31475.1"/>
    <property type="molecule type" value="Genomic_DNA"/>
</dbReference>
<proteinExistence type="predicted"/>
<dbReference type="OrthoDB" id="426882at2759"/>
<organism evidence="1">
    <name type="scientific">Podospora anserina (strain S / ATCC MYA-4624 / DSM 980 / FGSC 10383)</name>
    <name type="common">Pleurage anserina</name>
    <dbReference type="NCBI Taxonomy" id="515849"/>
    <lineage>
        <taxon>Eukaryota</taxon>
        <taxon>Fungi</taxon>
        <taxon>Dikarya</taxon>
        <taxon>Ascomycota</taxon>
        <taxon>Pezizomycotina</taxon>
        <taxon>Sordariomycetes</taxon>
        <taxon>Sordariomycetidae</taxon>
        <taxon>Sordariales</taxon>
        <taxon>Podosporaceae</taxon>
        <taxon>Podospora</taxon>
        <taxon>Podospora anserina</taxon>
    </lineage>
</organism>
<evidence type="ECO:0000313" key="3">
    <source>
        <dbReference type="Proteomes" id="UP000001197"/>
    </source>
</evidence>
<name>B2ANQ8_PODAN</name>